<organism evidence="1 2">
    <name type="scientific">Panagrolaimus sp. JU765</name>
    <dbReference type="NCBI Taxonomy" id="591449"/>
    <lineage>
        <taxon>Eukaryota</taxon>
        <taxon>Metazoa</taxon>
        <taxon>Ecdysozoa</taxon>
        <taxon>Nematoda</taxon>
        <taxon>Chromadorea</taxon>
        <taxon>Rhabditida</taxon>
        <taxon>Tylenchina</taxon>
        <taxon>Panagrolaimomorpha</taxon>
        <taxon>Panagrolaimoidea</taxon>
        <taxon>Panagrolaimidae</taxon>
        <taxon>Panagrolaimus</taxon>
    </lineage>
</organism>
<evidence type="ECO:0000313" key="1">
    <source>
        <dbReference type="Proteomes" id="UP000887576"/>
    </source>
</evidence>
<reference evidence="2" key="1">
    <citation type="submission" date="2022-11" db="UniProtKB">
        <authorList>
            <consortium name="WormBaseParasite"/>
        </authorList>
    </citation>
    <scope>IDENTIFICATION</scope>
</reference>
<proteinExistence type="predicted"/>
<protein>
    <submittedName>
        <fullName evidence="2">START domain-containing protein</fullName>
    </submittedName>
</protein>
<evidence type="ECO:0000313" key="2">
    <source>
        <dbReference type="WBParaSite" id="JU765_v2.g16397.t1"/>
    </source>
</evidence>
<dbReference type="Proteomes" id="UP000887576">
    <property type="component" value="Unplaced"/>
</dbReference>
<sequence>MEVNVVKVFDDKDFEYVKQLCDDHDEWTVVYHKKTNRVWTKPAPNSDFHMIKARSTYHDICAETVYDVLHDPHYRRHWDKYMITSKDIGIINPNNDICYYSLGAYPPIQSRDFVMQRSWLDTGHEKYICGHSVCHDDFPPIKGYVRGTIYLTAYFVRTLDEKSCEITYVTHSDPKGRLPVWLINKMTKVVAPKALKKLHKACSNYPLWKSKHQPQWKPWIFPHQLQNAVRVDLKQCQSKNYDQVILDESNISANEMQNKESDNEKD</sequence>
<dbReference type="WBParaSite" id="JU765_v2.g16397.t1">
    <property type="protein sequence ID" value="JU765_v2.g16397.t1"/>
    <property type="gene ID" value="JU765_v2.g16397"/>
</dbReference>
<name>A0AC34QHU4_9BILA</name>
<accession>A0AC34QHU4</accession>